<dbReference type="Pfam" id="PF05164">
    <property type="entry name" value="ZapA"/>
    <property type="match status" value="1"/>
</dbReference>
<dbReference type="InterPro" id="IPR053712">
    <property type="entry name" value="Bac_CellDiv_Activator"/>
</dbReference>
<evidence type="ECO:0000313" key="1">
    <source>
        <dbReference type="EMBL" id="KRM93692.1"/>
    </source>
</evidence>
<evidence type="ECO:0000313" key="2">
    <source>
        <dbReference type="Proteomes" id="UP000051256"/>
    </source>
</evidence>
<name>A0A0R2D112_9LACO</name>
<dbReference type="PATRIC" id="fig|1423802.4.peg.420"/>
<dbReference type="InterPro" id="IPR007838">
    <property type="entry name" value="Cell_div_ZapA-like"/>
</dbReference>
<dbReference type="EMBL" id="AYZR01000008">
    <property type="protein sequence ID" value="KRM93692.1"/>
    <property type="molecule type" value="Genomic_DNA"/>
</dbReference>
<keyword evidence="2" id="KW-1185">Reference proteome</keyword>
<reference evidence="1 2" key="1">
    <citation type="journal article" date="2015" name="Genome Announc.">
        <title>Expanding the biotechnology potential of lactobacilli through comparative genomics of 213 strains and associated genera.</title>
        <authorList>
            <person name="Sun Z."/>
            <person name="Harris H.M."/>
            <person name="McCann A."/>
            <person name="Guo C."/>
            <person name="Argimon S."/>
            <person name="Zhang W."/>
            <person name="Yang X."/>
            <person name="Jeffery I.B."/>
            <person name="Cooney J.C."/>
            <person name="Kagawa T.F."/>
            <person name="Liu W."/>
            <person name="Song Y."/>
            <person name="Salvetti E."/>
            <person name="Wrobel A."/>
            <person name="Rasinkangas P."/>
            <person name="Parkhill J."/>
            <person name="Rea M.C."/>
            <person name="O'Sullivan O."/>
            <person name="Ritari J."/>
            <person name="Douillard F.P."/>
            <person name="Paul Ross R."/>
            <person name="Yang R."/>
            <person name="Briner A.E."/>
            <person name="Felis G.E."/>
            <person name="de Vos W.M."/>
            <person name="Barrangou R."/>
            <person name="Klaenhammer T.R."/>
            <person name="Caufield P.W."/>
            <person name="Cui Y."/>
            <person name="Zhang H."/>
            <person name="O'Toole P.W."/>
        </authorList>
    </citation>
    <scope>NUCLEOTIDE SEQUENCE [LARGE SCALE GENOMIC DNA]</scope>
    <source>
        <strain evidence="1 2">DSM 24302</strain>
    </source>
</reference>
<organism evidence="1 2">
    <name type="scientific">Lentilactobacillus senioris DSM 24302 = JCM 17472</name>
    <dbReference type="NCBI Taxonomy" id="1423802"/>
    <lineage>
        <taxon>Bacteria</taxon>
        <taxon>Bacillati</taxon>
        <taxon>Bacillota</taxon>
        <taxon>Bacilli</taxon>
        <taxon>Lactobacillales</taxon>
        <taxon>Lactobacillaceae</taxon>
        <taxon>Lentilactobacillus</taxon>
    </lineage>
</organism>
<dbReference type="InterPro" id="IPR036192">
    <property type="entry name" value="Cell_div_ZapA-like_sf"/>
</dbReference>
<dbReference type="AlphaFoldDB" id="A0A0R2D112"/>
<gene>
    <name evidence="1" type="ORF">FC56_GL000409</name>
</gene>
<dbReference type="Gene3D" id="6.10.250.790">
    <property type="match status" value="1"/>
</dbReference>
<sequence length="81" mass="9051">MADSKRRFKTEIDGKTYILVGEGTQEHMQAVSDLLNEQLTELKEAAPQITDKDRAILLAFNAISKQLDMETNSALGQQGER</sequence>
<dbReference type="Proteomes" id="UP000051256">
    <property type="component" value="Unassembled WGS sequence"/>
</dbReference>
<dbReference type="STRING" id="1423802.FC56_GL000409"/>
<proteinExistence type="predicted"/>
<accession>A0A0R2D112</accession>
<dbReference type="SUPFAM" id="SSF102829">
    <property type="entry name" value="Cell division protein ZapA-like"/>
    <property type="match status" value="1"/>
</dbReference>
<evidence type="ECO:0008006" key="3">
    <source>
        <dbReference type="Google" id="ProtNLM"/>
    </source>
</evidence>
<protein>
    <recommendedName>
        <fullName evidence="3">Stimulator of FtsZ polymerization and component of cell-division Z-ring</fullName>
    </recommendedName>
</protein>
<comment type="caution">
    <text evidence="1">The sequence shown here is derived from an EMBL/GenBank/DDBJ whole genome shotgun (WGS) entry which is preliminary data.</text>
</comment>